<accession>A0A0E9QX77</accession>
<sequence>MITVQNTDWNVDYYIHKKARQLANQRGLYRTLEVKWIFVYFKQCRL</sequence>
<name>A0A0E9QX77_ANGAN</name>
<dbReference type="EMBL" id="GBXM01087138">
    <property type="protein sequence ID" value="JAH21439.1"/>
    <property type="molecule type" value="Transcribed_RNA"/>
</dbReference>
<proteinExistence type="predicted"/>
<protein>
    <submittedName>
        <fullName evidence="1">Uncharacterized protein</fullName>
    </submittedName>
</protein>
<dbReference type="AlphaFoldDB" id="A0A0E9QX77"/>
<organism evidence="1">
    <name type="scientific">Anguilla anguilla</name>
    <name type="common">European freshwater eel</name>
    <name type="synonym">Muraena anguilla</name>
    <dbReference type="NCBI Taxonomy" id="7936"/>
    <lineage>
        <taxon>Eukaryota</taxon>
        <taxon>Metazoa</taxon>
        <taxon>Chordata</taxon>
        <taxon>Craniata</taxon>
        <taxon>Vertebrata</taxon>
        <taxon>Euteleostomi</taxon>
        <taxon>Actinopterygii</taxon>
        <taxon>Neopterygii</taxon>
        <taxon>Teleostei</taxon>
        <taxon>Anguilliformes</taxon>
        <taxon>Anguillidae</taxon>
        <taxon>Anguilla</taxon>
    </lineage>
</organism>
<reference evidence="1" key="2">
    <citation type="journal article" date="2015" name="Fish Shellfish Immunol.">
        <title>Early steps in the European eel (Anguilla anguilla)-Vibrio vulnificus interaction in the gills: Role of the RtxA13 toxin.</title>
        <authorList>
            <person name="Callol A."/>
            <person name="Pajuelo D."/>
            <person name="Ebbesson L."/>
            <person name="Teles M."/>
            <person name="MacKenzie S."/>
            <person name="Amaro C."/>
        </authorList>
    </citation>
    <scope>NUCLEOTIDE SEQUENCE</scope>
</reference>
<evidence type="ECO:0000313" key="1">
    <source>
        <dbReference type="EMBL" id="JAH21439.1"/>
    </source>
</evidence>
<reference evidence="1" key="1">
    <citation type="submission" date="2014-11" db="EMBL/GenBank/DDBJ databases">
        <authorList>
            <person name="Amaro Gonzalez C."/>
        </authorList>
    </citation>
    <scope>NUCLEOTIDE SEQUENCE</scope>
</reference>